<keyword evidence="3 7" id="KW-0812">Transmembrane</keyword>
<feature type="transmembrane region" description="Helical" evidence="7">
    <location>
        <begin position="21"/>
        <end position="39"/>
    </location>
</feature>
<dbReference type="AlphaFoldDB" id="A0A1H2M738"/>
<dbReference type="EMBL" id="LT629802">
    <property type="protein sequence ID" value="SDU89077.1"/>
    <property type="molecule type" value="Genomic_DNA"/>
</dbReference>
<dbReference type="PANTHER" id="PTHR11706:SF33">
    <property type="entry name" value="NATURAL RESISTANCE-ASSOCIATED MACROPHAGE PROTEIN 2"/>
    <property type="match status" value="1"/>
</dbReference>
<feature type="transmembrane region" description="Helical" evidence="7">
    <location>
        <begin position="291"/>
        <end position="311"/>
    </location>
</feature>
<proteinExistence type="inferred from homology"/>
<evidence type="ECO:0000313" key="8">
    <source>
        <dbReference type="EMBL" id="SDU89077.1"/>
    </source>
</evidence>
<dbReference type="GO" id="GO:0015293">
    <property type="term" value="F:symporter activity"/>
    <property type="evidence" value="ECO:0007669"/>
    <property type="project" value="UniProtKB-UniRule"/>
</dbReference>
<evidence type="ECO:0000256" key="4">
    <source>
        <dbReference type="ARBA" id="ARBA00022847"/>
    </source>
</evidence>
<evidence type="ECO:0000256" key="2">
    <source>
        <dbReference type="ARBA" id="ARBA00022448"/>
    </source>
</evidence>
<keyword evidence="4 7" id="KW-0769">Symport</keyword>
<evidence type="ECO:0000313" key="9">
    <source>
        <dbReference type="Proteomes" id="UP000198600"/>
    </source>
</evidence>
<dbReference type="GO" id="GO:0005886">
    <property type="term" value="C:plasma membrane"/>
    <property type="evidence" value="ECO:0007669"/>
    <property type="project" value="UniProtKB-SubCell"/>
</dbReference>
<feature type="transmembrane region" description="Helical" evidence="7">
    <location>
        <begin position="343"/>
        <end position="362"/>
    </location>
</feature>
<evidence type="ECO:0000256" key="5">
    <source>
        <dbReference type="ARBA" id="ARBA00022989"/>
    </source>
</evidence>
<organism evidence="8 9">
    <name type="scientific">Pseudomonas mucidolens</name>
    <dbReference type="NCBI Taxonomy" id="46679"/>
    <lineage>
        <taxon>Bacteria</taxon>
        <taxon>Pseudomonadati</taxon>
        <taxon>Pseudomonadota</taxon>
        <taxon>Gammaproteobacteria</taxon>
        <taxon>Pseudomonadales</taxon>
        <taxon>Pseudomonadaceae</taxon>
        <taxon>Pseudomonas</taxon>
    </lineage>
</organism>
<dbReference type="Pfam" id="PF01566">
    <property type="entry name" value="Nramp"/>
    <property type="match status" value="1"/>
</dbReference>
<keyword evidence="9" id="KW-1185">Reference proteome</keyword>
<feature type="transmembrane region" description="Helical" evidence="7">
    <location>
        <begin position="59"/>
        <end position="82"/>
    </location>
</feature>
<dbReference type="InterPro" id="IPR001046">
    <property type="entry name" value="NRAMP_fam"/>
</dbReference>
<feature type="transmembrane region" description="Helical" evidence="7">
    <location>
        <begin position="252"/>
        <end position="271"/>
    </location>
</feature>
<accession>A0A1H2M738</accession>
<comment type="similarity">
    <text evidence="7">Belongs to the NRAMP family.</text>
</comment>
<dbReference type="GO" id="GO:0015086">
    <property type="term" value="F:cadmium ion transmembrane transporter activity"/>
    <property type="evidence" value="ECO:0007669"/>
    <property type="project" value="TreeGrafter"/>
</dbReference>
<evidence type="ECO:0000256" key="3">
    <source>
        <dbReference type="ARBA" id="ARBA00022692"/>
    </source>
</evidence>
<reference evidence="9" key="1">
    <citation type="submission" date="2016-10" db="EMBL/GenBank/DDBJ databases">
        <authorList>
            <person name="Varghese N."/>
            <person name="Submissions S."/>
        </authorList>
    </citation>
    <scope>NUCLEOTIDE SEQUENCE [LARGE SCALE GENOMIC DNA]</scope>
    <source>
        <strain evidence="9">LMG 2223</strain>
    </source>
</reference>
<dbReference type="Proteomes" id="UP000198600">
    <property type="component" value="Chromosome I"/>
</dbReference>
<keyword evidence="6 7" id="KW-0472">Membrane</keyword>
<dbReference type="GO" id="GO:0034755">
    <property type="term" value="P:iron ion transmembrane transport"/>
    <property type="evidence" value="ECO:0007669"/>
    <property type="project" value="TreeGrafter"/>
</dbReference>
<feature type="transmembrane region" description="Helical" evidence="7">
    <location>
        <begin position="408"/>
        <end position="429"/>
    </location>
</feature>
<keyword evidence="2 7" id="KW-0813">Transport</keyword>
<dbReference type="NCBIfam" id="NF001923">
    <property type="entry name" value="PRK00701.1"/>
    <property type="match status" value="1"/>
</dbReference>
<gene>
    <name evidence="7" type="primary">mntH</name>
    <name evidence="8" type="ORF">SAMN05216202_1161</name>
</gene>
<sequence>MTTKTSLSEHPGMRAVPPSPMPGRLSLLMGPGLLIAVGYMDPGNWATGIAAGAQFGYSLLFMVVLSSLAAMLLQTLALRLGVVTGQDLAQTCRLRYGRPATLAHWAMAEIAIIATDIAEVLGAALAFKLLFNLPMALGIVLTAVSTLVILGLKGAANGRVQKIVLALVATTVLCFAIELALITLDVNAMFRGFIPSLDTLAQPGALFIAVGIIGATVMPHNLYLHSSLARSNSVTHDGEQVKRSLRRGSKDTIRALSIAAAVQVAILLVAAAVFHDSGHTEIGGIEQAHQLLAPLTGVAISAVLFALALLASGQSATLTGTLAGQVVLEGFLKLKVSLWKQRVVTRLLAMVPALCGILWLGDAAVCDLLVFSQVVLSVQLPFAVYPLIRFTSNKTLMGDFAISRPVAVMAWCIFLLISAANLWLVTSVIL</sequence>
<comment type="function">
    <text evidence="7">H(+)-stimulated, divalent metal cation uptake system.</text>
</comment>
<name>A0A1H2M738_9PSED</name>
<dbReference type="GO" id="GO:0005384">
    <property type="term" value="F:manganese ion transmembrane transporter activity"/>
    <property type="evidence" value="ECO:0007669"/>
    <property type="project" value="TreeGrafter"/>
</dbReference>
<dbReference type="GO" id="GO:0046872">
    <property type="term" value="F:metal ion binding"/>
    <property type="evidence" value="ECO:0007669"/>
    <property type="project" value="UniProtKB-UniRule"/>
</dbReference>
<dbReference type="OrthoDB" id="9787548at2"/>
<feature type="transmembrane region" description="Helical" evidence="7">
    <location>
        <begin position="164"/>
        <end position="184"/>
    </location>
</feature>
<evidence type="ECO:0000256" key="6">
    <source>
        <dbReference type="ARBA" id="ARBA00023136"/>
    </source>
</evidence>
<dbReference type="STRING" id="46679.SAMN05216202_1161"/>
<dbReference type="HAMAP" id="MF_00221">
    <property type="entry name" value="NRAMP"/>
    <property type="match status" value="1"/>
</dbReference>
<evidence type="ECO:0000256" key="7">
    <source>
        <dbReference type="HAMAP-Rule" id="MF_00221"/>
    </source>
</evidence>
<feature type="transmembrane region" description="Helical" evidence="7">
    <location>
        <begin position="204"/>
        <end position="224"/>
    </location>
</feature>
<dbReference type="NCBIfam" id="TIGR01197">
    <property type="entry name" value="nramp"/>
    <property type="match status" value="1"/>
</dbReference>
<keyword evidence="5 7" id="KW-1133">Transmembrane helix</keyword>
<feature type="transmembrane region" description="Helical" evidence="7">
    <location>
        <begin position="133"/>
        <end position="152"/>
    </location>
</feature>
<dbReference type="NCBIfam" id="NF037982">
    <property type="entry name" value="Nramp_1"/>
    <property type="match status" value="1"/>
</dbReference>
<feature type="transmembrane region" description="Helical" evidence="7">
    <location>
        <begin position="368"/>
        <end position="388"/>
    </location>
</feature>
<evidence type="ECO:0000256" key="1">
    <source>
        <dbReference type="ARBA" id="ARBA00004141"/>
    </source>
</evidence>
<protein>
    <recommendedName>
        <fullName evidence="7">Divalent metal cation transporter MntH</fullName>
    </recommendedName>
</protein>
<dbReference type="PRINTS" id="PR00447">
    <property type="entry name" value="NATRESASSCMP"/>
</dbReference>
<comment type="subcellular location">
    <subcellularLocation>
        <location evidence="7">Cell membrane</location>
        <topology evidence="7">Multi-pass membrane protein</topology>
    </subcellularLocation>
    <subcellularLocation>
        <location evidence="1">Membrane</location>
        <topology evidence="1">Multi-pass membrane protein</topology>
    </subcellularLocation>
</comment>
<dbReference type="PANTHER" id="PTHR11706">
    <property type="entry name" value="SOLUTE CARRIER PROTEIN FAMILY 11 MEMBER"/>
    <property type="match status" value="1"/>
</dbReference>
<keyword evidence="7" id="KW-1003">Cell membrane</keyword>
<feature type="transmembrane region" description="Helical" evidence="7">
    <location>
        <begin position="102"/>
        <end position="127"/>
    </location>
</feature>
<keyword evidence="7" id="KW-0406">Ion transport</keyword>